<organism evidence="6 7">
    <name type="scientific">Microbacterium horticulturae</name>
    <dbReference type="NCBI Taxonomy" id="3028316"/>
    <lineage>
        <taxon>Bacteria</taxon>
        <taxon>Bacillati</taxon>
        <taxon>Actinomycetota</taxon>
        <taxon>Actinomycetes</taxon>
        <taxon>Micrococcales</taxon>
        <taxon>Microbacteriaceae</taxon>
        <taxon>Microbacterium</taxon>
    </lineage>
</organism>
<evidence type="ECO:0000313" key="6">
    <source>
        <dbReference type="EMBL" id="WEG10564.1"/>
    </source>
</evidence>
<feature type="domain" description="PIN" evidence="5">
    <location>
        <begin position="4"/>
        <end position="112"/>
    </location>
</feature>
<sequence length="144" mass="15601">MIAYFDTSAIVPLVVGEPTSPLCTHVWTVADQVATSRLSYVEAAAALASAERMGRLMRESYDEARRRLGTLWQMVQIVEVDALLMEDAADAAKNQGLRGYDAVQFASAMRIASADSIAVAGDHNLLAAWRRSGLATVDTNQRLS</sequence>
<dbReference type="Pfam" id="PF01850">
    <property type="entry name" value="PIN"/>
    <property type="match status" value="1"/>
</dbReference>
<evidence type="ECO:0000256" key="4">
    <source>
        <dbReference type="ARBA" id="ARBA00022842"/>
    </source>
</evidence>
<dbReference type="InterPro" id="IPR002716">
    <property type="entry name" value="PIN_dom"/>
</dbReference>
<evidence type="ECO:0000259" key="5">
    <source>
        <dbReference type="Pfam" id="PF01850"/>
    </source>
</evidence>
<dbReference type="CDD" id="cd09874">
    <property type="entry name" value="PIN_MT3492-like"/>
    <property type="match status" value="1"/>
</dbReference>
<reference evidence="6 7" key="1">
    <citation type="submission" date="2023-03" db="EMBL/GenBank/DDBJ databases">
        <title>Genome sequence of Microbacterium sp. KACC 23027.</title>
        <authorList>
            <person name="Kim S."/>
            <person name="Heo J."/>
            <person name="Kwon S.-W."/>
        </authorList>
    </citation>
    <scope>NUCLEOTIDE SEQUENCE [LARGE SCALE GENOMIC DNA]</scope>
    <source>
        <strain evidence="6 7">KACC 23027</strain>
    </source>
</reference>
<keyword evidence="7" id="KW-1185">Reference proteome</keyword>
<gene>
    <name evidence="6" type="ORF">PU630_08510</name>
</gene>
<evidence type="ECO:0000256" key="1">
    <source>
        <dbReference type="ARBA" id="ARBA00022722"/>
    </source>
</evidence>
<proteinExistence type="predicted"/>
<evidence type="ECO:0000313" key="7">
    <source>
        <dbReference type="Proteomes" id="UP001214553"/>
    </source>
</evidence>
<evidence type="ECO:0000256" key="3">
    <source>
        <dbReference type="ARBA" id="ARBA00022801"/>
    </source>
</evidence>
<keyword evidence="2" id="KW-0479">Metal-binding</keyword>
<keyword evidence="1" id="KW-0540">Nuclease</keyword>
<dbReference type="SUPFAM" id="SSF88723">
    <property type="entry name" value="PIN domain-like"/>
    <property type="match status" value="1"/>
</dbReference>
<keyword evidence="4" id="KW-0460">Magnesium</keyword>
<name>A0ABY8C2E3_9MICO</name>
<dbReference type="RefSeq" id="WP_275279943.1">
    <property type="nucleotide sequence ID" value="NZ_CP119108.1"/>
</dbReference>
<dbReference type="Gene3D" id="3.40.50.1010">
    <property type="entry name" value="5'-nuclease"/>
    <property type="match status" value="1"/>
</dbReference>
<evidence type="ECO:0000256" key="2">
    <source>
        <dbReference type="ARBA" id="ARBA00022723"/>
    </source>
</evidence>
<dbReference type="InterPro" id="IPR029060">
    <property type="entry name" value="PIN-like_dom_sf"/>
</dbReference>
<accession>A0ABY8C2E3</accession>
<keyword evidence="3" id="KW-0378">Hydrolase</keyword>
<dbReference type="EMBL" id="CP119108">
    <property type="protein sequence ID" value="WEG10564.1"/>
    <property type="molecule type" value="Genomic_DNA"/>
</dbReference>
<protein>
    <submittedName>
        <fullName evidence="6">Type II toxin-antitoxin system VapC family toxin</fullName>
    </submittedName>
</protein>
<dbReference type="Proteomes" id="UP001214553">
    <property type="component" value="Chromosome"/>
</dbReference>